<gene>
    <name evidence="1" type="ORF">HZH68_016227</name>
</gene>
<comment type="caution">
    <text evidence="1">The sequence shown here is derived from an EMBL/GenBank/DDBJ whole genome shotgun (WGS) entry which is preliminary data.</text>
</comment>
<proteinExistence type="predicted"/>
<reference evidence="1" key="1">
    <citation type="journal article" date="2020" name="G3 (Bethesda)">
        <title>High-Quality Assemblies for Three Invasive Social Wasps from the &lt;i&gt;Vespula&lt;/i&gt; Genus.</title>
        <authorList>
            <person name="Harrop T.W.R."/>
            <person name="Guhlin J."/>
            <person name="McLaughlin G.M."/>
            <person name="Permina E."/>
            <person name="Stockwell P."/>
            <person name="Gilligan J."/>
            <person name="Le Lec M.F."/>
            <person name="Gruber M.A.M."/>
            <person name="Quinn O."/>
            <person name="Lovegrove M."/>
            <person name="Duncan E.J."/>
            <person name="Remnant E.J."/>
            <person name="Van Eeckhoven J."/>
            <person name="Graham B."/>
            <person name="Knapp R.A."/>
            <person name="Langford K.W."/>
            <person name="Kronenberg Z."/>
            <person name="Press M.O."/>
            <person name="Eacker S.M."/>
            <person name="Wilson-Rankin E.E."/>
            <person name="Purcell J."/>
            <person name="Lester P.J."/>
            <person name="Dearden P.K."/>
        </authorList>
    </citation>
    <scope>NUCLEOTIDE SEQUENCE</scope>
    <source>
        <strain evidence="1">Linc-1</strain>
    </source>
</reference>
<protein>
    <submittedName>
        <fullName evidence="1">Uncharacterized protein</fullName>
    </submittedName>
</protein>
<dbReference type="EMBL" id="JACSDZ010000023">
    <property type="protein sequence ID" value="KAF7380362.1"/>
    <property type="molecule type" value="Genomic_DNA"/>
</dbReference>
<accession>A0A834J2C3</accession>
<dbReference type="Proteomes" id="UP000617340">
    <property type="component" value="Unassembled WGS sequence"/>
</dbReference>
<keyword evidence="2" id="KW-1185">Reference proteome</keyword>
<sequence>MIDAESVFNEGFLERYLYVGSLSNNHNEEANTSHAGEFTHNIISNTTKRKEYKQLILSLVVIHAGSNEHQKMEPDRSTPPGTIMEYIVYIILNNSFDKPVL</sequence>
<name>A0A834J2C3_VESGE</name>
<evidence type="ECO:0000313" key="1">
    <source>
        <dbReference type="EMBL" id="KAF7380362.1"/>
    </source>
</evidence>
<organism evidence="1 2">
    <name type="scientific">Vespula germanica</name>
    <name type="common">German yellow jacket</name>
    <name type="synonym">Paravespula germanica</name>
    <dbReference type="NCBI Taxonomy" id="30212"/>
    <lineage>
        <taxon>Eukaryota</taxon>
        <taxon>Metazoa</taxon>
        <taxon>Ecdysozoa</taxon>
        <taxon>Arthropoda</taxon>
        <taxon>Hexapoda</taxon>
        <taxon>Insecta</taxon>
        <taxon>Pterygota</taxon>
        <taxon>Neoptera</taxon>
        <taxon>Endopterygota</taxon>
        <taxon>Hymenoptera</taxon>
        <taxon>Apocrita</taxon>
        <taxon>Aculeata</taxon>
        <taxon>Vespoidea</taxon>
        <taxon>Vespidae</taxon>
        <taxon>Vespinae</taxon>
        <taxon>Vespula</taxon>
    </lineage>
</organism>
<evidence type="ECO:0000313" key="2">
    <source>
        <dbReference type="Proteomes" id="UP000617340"/>
    </source>
</evidence>
<dbReference type="AlphaFoldDB" id="A0A834J2C3"/>